<dbReference type="eggNOG" id="COG5340">
    <property type="taxonomic scope" value="Bacteria"/>
</dbReference>
<proteinExistence type="predicted"/>
<dbReference type="OrthoDB" id="9801429at2"/>
<name>C7MLC2_CRYCD</name>
<dbReference type="HOGENOM" id="CLU_089333_1_2_11"/>
<reference evidence="2 3" key="1">
    <citation type="journal article" date="2009" name="Stand. Genomic Sci.">
        <title>Complete genome sequence of Cryptobacterium curtum type strain (12-3).</title>
        <authorList>
            <person name="Mavrommatis K."/>
            <person name="Pukall R."/>
            <person name="Rohde C."/>
            <person name="Chen F."/>
            <person name="Sims D."/>
            <person name="Brettin T."/>
            <person name="Kuske C."/>
            <person name="Detter J.C."/>
            <person name="Han C."/>
            <person name="Lapidus A."/>
            <person name="Copeland A."/>
            <person name="Glavina Del Rio T."/>
            <person name="Nolan M."/>
            <person name="Lucas S."/>
            <person name="Tice H."/>
            <person name="Cheng J.F."/>
            <person name="Bruce D."/>
            <person name="Goodwin L."/>
            <person name="Pitluck S."/>
            <person name="Ovchinnikova G."/>
            <person name="Pati A."/>
            <person name="Ivanova N."/>
            <person name="Chen A."/>
            <person name="Palaniappan K."/>
            <person name="Chain P."/>
            <person name="D'haeseleer P."/>
            <person name="Goker M."/>
            <person name="Bristow J."/>
            <person name="Eisen J.A."/>
            <person name="Markowitz V."/>
            <person name="Hugenholtz P."/>
            <person name="Rohde M."/>
            <person name="Klenk H.P."/>
            <person name="Kyrpides N.C."/>
        </authorList>
    </citation>
    <scope>NUCLEOTIDE SEQUENCE [LARGE SCALE GENOMIC DNA]</scope>
    <source>
        <strain evidence="3">ATCC 700683 / DSM 15641 / 12-3</strain>
    </source>
</reference>
<evidence type="ECO:0000259" key="1">
    <source>
        <dbReference type="Pfam" id="PF13338"/>
    </source>
</evidence>
<gene>
    <name evidence="2" type="ordered locus">Ccur_13950</name>
</gene>
<protein>
    <recommendedName>
        <fullName evidence="1">AbiEi antitoxin N-terminal domain-containing protein</fullName>
    </recommendedName>
</protein>
<evidence type="ECO:0000313" key="2">
    <source>
        <dbReference type="EMBL" id="ACU95069.1"/>
    </source>
</evidence>
<dbReference type="InterPro" id="IPR025159">
    <property type="entry name" value="AbiEi_N"/>
</dbReference>
<accession>C7MLC2</accession>
<evidence type="ECO:0000313" key="3">
    <source>
        <dbReference type="Proteomes" id="UP000000954"/>
    </source>
</evidence>
<dbReference type="Pfam" id="PF13338">
    <property type="entry name" value="AbiEi_4"/>
    <property type="match status" value="1"/>
</dbReference>
<dbReference type="AlphaFoldDB" id="C7MLC2"/>
<sequence length="194" mass="21347">METVADIALVQNGYVSSAQATAAGIPRRCLAEAVEAGELVQVDRGLYALPETWEDPYLIAQHRFAKGVFSDGTALYLHGATDRAPFQLTMTFSRNYNKARAKAAGIICRSCADEVLGLGVAEVRTMHGNAVRAYDLERTLCDMVRGQRVVDEQVVNPAMRAYVRRADRNILKLLGYARALGVEGKIQNYVRVLL</sequence>
<keyword evidence="3" id="KW-1185">Reference proteome</keyword>
<feature type="domain" description="AbiEi antitoxin N-terminal" evidence="1">
    <location>
        <begin position="5"/>
        <end position="50"/>
    </location>
</feature>
<organism evidence="2 3">
    <name type="scientific">Cryptobacterium curtum (strain ATCC 700683 / DSM 15641 / CCUG 43107 / 12-3)</name>
    <dbReference type="NCBI Taxonomy" id="469378"/>
    <lineage>
        <taxon>Bacteria</taxon>
        <taxon>Bacillati</taxon>
        <taxon>Actinomycetota</taxon>
        <taxon>Coriobacteriia</taxon>
        <taxon>Eggerthellales</taxon>
        <taxon>Eggerthellaceae</taxon>
        <taxon>Cryptobacterium</taxon>
    </lineage>
</organism>
<dbReference type="KEGG" id="ccu:Ccur_13950"/>
<dbReference type="EMBL" id="CP001682">
    <property type="protein sequence ID" value="ACU95069.1"/>
    <property type="molecule type" value="Genomic_DNA"/>
</dbReference>
<dbReference type="Proteomes" id="UP000000954">
    <property type="component" value="Chromosome"/>
</dbReference>
<dbReference type="RefSeq" id="WP_015778932.1">
    <property type="nucleotide sequence ID" value="NC_013170.1"/>
</dbReference>